<organism evidence="1 2">
    <name type="scientific">Anaerotignum lactatifermentans</name>
    <dbReference type="NCBI Taxonomy" id="160404"/>
    <lineage>
        <taxon>Bacteria</taxon>
        <taxon>Bacillati</taxon>
        <taxon>Bacillota</taxon>
        <taxon>Clostridia</taxon>
        <taxon>Lachnospirales</taxon>
        <taxon>Anaerotignaceae</taxon>
        <taxon>Anaerotignum</taxon>
    </lineage>
</organism>
<dbReference type="Proteomes" id="UP000195455">
    <property type="component" value="Unassembled WGS sequence"/>
</dbReference>
<evidence type="ECO:0000313" key="2">
    <source>
        <dbReference type="Proteomes" id="UP000195455"/>
    </source>
</evidence>
<accession>A0A1Y3U314</accession>
<comment type="caution">
    <text evidence="1">The sequence shown here is derived from an EMBL/GenBank/DDBJ whole genome shotgun (WGS) entry which is preliminary data.</text>
</comment>
<proteinExistence type="predicted"/>
<dbReference type="Pfam" id="PF19952">
    <property type="entry name" value="DUF6414"/>
    <property type="match status" value="1"/>
</dbReference>
<protein>
    <submittedName>
        <fullName evidence="1">Uncharacterized protein</fullName>
    </submittedName>
</protein>
<dbReference type="RefSeq" id="WP_087989244.1">
    <property type="nucleotide sequence ID" value="NZ_JBKYBB010000021.1"/>
</dbReference>
<sequence>MDSNNFLKIIYFDEAFVADFMQIIAGGELKKTTEFITEVNSGIEGNAGIEAEIGTEKNGLPKIFSFLSGATINAEGGINANLSRKSDRIAKNILENTLLADFISLLDADKRRTKNKRCNGIKIFPKVVVRPEVNSFSYIMLIAPFLSMIDGELPVKTSDGEAMKIDITKIEEAIEKGRGYYEFVATVDGKEVIFRFNRSAFRNSYTMSDLPKMQLTYYAIHVGQIEKSDLQVQKEFEFGTAKSSKRVDYASASQGDSMTTEIEVYDVVLAGVLES</sequence>
<gene>
    <name evidence="1" type="ORF">B5G26_07320</name>
</gene>
<dbReference type="EMBL" id="NFHM01000009">
    <property type="protein sequence ID" value="OUN43174.1"/>
    <property type="molecule type" value="Genomic_DNA"/>
</dbReference>
<name>A0A1Y3U314_9FIRM</name>
<dbReference type="AlphaFoldDB" id="A0A1Y3U314"/>
<reference evidence="2" key="1">
    <citation type="submission" date="2017-04" db="EMBL/GenBank/DDBJ databases">
        <title>Function of individual gut microbiota members based on whole genome sequencing of pure cultures obtained from chicken caecum.</title>
        <authorList>
            <person name="Medvecky M."/>
            <person name="Cejkova D."/>
            <person name="Polansky O."/>
            <person name="Karasova D."/>
            <person name="Kubasova T."/>
            <person name="Cizek A."/>
            <person name="Rychlik I."/>
        </authorList>
    </citation>
    <scope>NUCLEOTIDE SEQUENCE [LARGE SCALE GENOMIC DNA]</scope>
    <source>
        <strain evidence="2">An75</strain>
    </source>
</reference>
<dbReference type="InterPro" id="IPR045633">
    <property type="entry name" value="DUF6414"/>
</dbReference>
<evidence type="ECO:0000313" key="1">
    <source>
        <dbReference type="EMBL" id="OUN43174.1"/>
    </source>
</evidence>